<dbReference type="InterPro" id="IPR036477">
    <property type="entry name" value="Formyl_transf_N_sf"/>
</dbReference>
<protein>
    <recommendedName>
        <fullName evidence="3">Formyl transferase N-terminal domain-containing protein</fullName>
    </recommendedName>
</protein>
<dbReference type="EMBL" id="RRCF01000001">
    <property type="protein sequence ID" value="RRJ23198.1"/>
    <property type="molecule type" value="Genomic_DNA"/>
</dbReference>
<evidence type="ECO:0000313" key="1">
    <source>
        <dbReference type="EMBL" id="RRJ23198.1"/>
    </source>
</evidence>
<keyword evidence="2" id="KW-1185">Reference proteome</keyword>
<evidence type="ECO:0000313" key="2">
    <source>
        <dbReference type="Proteomes" id="UP000276260"/>
    </source>
</evidence>
<dbReference type="AlphaFoldDB" id="A0A3P3QR23"/>
<dbReference type="SUPFAM" id="SSF53328">
    <property type="entry name" value="Formyltransferase"/>
    <property type="match status" value="1"/>
</dbReference>
<sequence length="249" mass="28451">MKNFGFILFPSMRSWAYLQVLHKLQLEPDLIVVMQNTKCPELATDIDVKWVTDSFFNPDYRLEHYMSAHKVKTQLTASESINDTELLQQLNKSGIKRWLFSGGGIIKKHLFEHGHQFLHVHPGWLPHVKGSTCFYYSLLCDQSLAASSFWMTPELDAGEALHVSHFKVNLPKERLSPGFVDQILDPWIRARCLHKTLKPGAKLLSEQQLSVQAPSSRPCYVMHPVLRALALRKTISAFNKDKESGIVEL</sequence>
<dbReference type="Gene3D" id="3.40.50.170">
    <property type="entry name" value="Formyl transferase, N-terminal domain"/>
    <property type="match status" value="1"/>
</dbReference>
<name>A0A3P3QR23_9GAMM</name>
<organism evidence="1 2">
    <name type="scientific">Rheinheimera mesophila</name>
    <dbReference type="NCBI Taxonomy" id="1547515"/>
    <lineage>
        <taxon>Bacteria</taxon>
        <taxon>Pseudomonadati</taxon>
        <taxon>Pseudomonadota</taxon>
        <taxon>Gammaproteobacteria</taxon>
        <taxon>Chromatiales</taxon>
        <taxon>Chromatiaceae</taxon>
        <taxon>Rheinheimera</taxon>
    </lineage>
</organism>
<evidence type="ECO:0008006" key="3">
    <source>
        <dbReference type="Google" id="ProtNLM"/>
    </source>
</evidence>
<accession>A0A3P3QR23</accession>
<gene>
    <name evidence="1" type="ORF">EIK76_03685</name>
</gene>
<proteinExistence type="predicted"/>
<dbReference type="Proteomes" id="UP000276260">
    <property type="component" value="Unassembled WGS sequence"/>
</dbReference>
<comment type="caution">
    <text evidence="1">The sequence shown here is derived from an EMBL/GenBank/DDBJ whole genome shotgun (WGS) entry which is preliminary data.</text>
</comment>
<reference evidence="1 2" key="1">
    <citation type="submission" date="2018-11" db="EMBL/GenBank/DDBJ databases">
        <title>Draft genome analysis of Rheinheimera mesophila isolated from an industrial waste site.</title>
        <authorList>
            <person name="Yu Q."/>
            <person name="Qi Y."/>
            <person name="Zhang H."/>
            <person name="Lu Y."/>
            <person name="Pu J."/>
        </authorList>
    </citation>
    <scope>NUCLEOTIDE SEQUENCE [LARGE SCALE GENOMIC DNA]</scope>
    <source>
        <strain evidence="1 2">IITR13</strain>
    </source>
</reference>
<dbReference type="OrthoDB" id="9806170at2"/>
<dbReference type="RefSeq" id="WP_046520001.1">
    <property type="nucleotide sequence ID" value="NZ_LAVS01000022.1"/>
</dbReference>